<dbReference type="AlphaFoldDB" id="A0A9N9NY02"/>
<feature type="non-terminal residue" evidence="2">
    <location>
        <position position="130"/>
    </location>
</feature>
<keyword evidence="3" id="KW-1185">Reference proteome</keyword>
<dbReference type="Proteomes" id="UP000789570">
    <property type="component" value="Unassembled WGS sequence"/>
</dbReference>
<proteinExistence type="predicted"/>
<accession>A0A9N9NY02</accession>
<protein>
    <submittedName>
        <fullName evidence="2">6185_t:CDS:1</fullName>
    </submittedName>
</protein>
<dbReference type="EMBL" id="CAJVPQ010027263">
    <property type="protein sequence ID" value="CAG8770764.1"/>
    <property type="molecule type" value="Genomic_DNA"/>
</dbReference>
<evidence type="ECO:0000313" key="3">
    <source>
        <dbReference type="Proteomes" id="UP000789570"/>
    </source>
</evidence>
<evidence type="ECO:0000256" key="1">
    <source>
        <dbReference type="SAM" id="MobiDB-lite"/>
    </source>
</evidence>
<name>A0A9N9NY02_9GLOM</name>
<feature type="region of interest" description="Disordered" evidence="1">
    <location>
        <begin position="1"/>
        <end position="30"/>
    </location>
</feature>
<reference evidence="2" key="1">
    <citation type="submission" date="2021-06" db="EMBL/GenBank/DDBJ databases">
        <authorList>
            <person name="Kallberg Y."/>
            <person name="Tangrot J."/>
            <person name="Rosling A."/>
        </authorList>
    </citation>
    <scope>NUCLEOTIDE SEQUENCE</scope>
    <source>
        <strain evidence="2">UK204</strain>
    </source>
</reference>
<sequence>ELPLSPLSINNEKDLNPPISQNPNKRIRKKNSDRVLKKIKTLEKTDKYKSWVWTWFNPVLLDNGKTGAECLVKITDEKICGRLYSNGNSTGNLIVHLSGNHQITEELKIEEKSIQTTITKMIARPHKNSK</sequence>
<comment type="caution">
    <text evidence="2">The sequence shown here is derived from an EMBL/GenBank/DDBJ whole genome shotgun (WGS) entry which is preliminary data.</text>
</comment>
<evidence type="ECO:0000313" key="2">
    <source>
        <dbReference type="EMBL" id="CAG8770764.1"/>
    </source>
</evidence>
<organism evidence="2 3">
    <name type="scientific">Funneliformis caledonium</name>
    <dbReference type="NCBI Taxonomy" id="1117310"/>
    <lineage>
        <taxon>Eukaryota</taxon>
        <taxon>Fungi</taxon>
        <taxon>Fungi incertae sedis</taxon>
        <taxon>Mucoromycota</taxon>
        <taxon>Glomeromycotina</taxon>
        <taxon>Glomeromycetes</taxon>
        <taxon>Glomerales</taxon>
        <taxon>Glomeraceae</taxon>
        <taxon>Funneliformis</taxon>
    </lineage>
</organism>
<gene>
    <name evidence="2" type="ORF">FCALED_LOCUS17525</name>
</gene>